<keyword evidence="10" id="KW-0739">Sodium transport</keyword>
<comment type="similarity">
    <text evidence="2">Belongs to the sodium:solute symporter (SSF) (TC 2.A.21) family.</text>
</comment>
<keyword evidence="13" id="KW-1185">Reference proteome</keyword>
<dbReference type="InterPro" id="IPR001734">
    <property type="entry name" value="Na/solute_symporter"/>
</dbReference>
<comment type="caution">
    <text evidence="12">The sequence shown here is derived from an EMBL/GenBank/DDBJ whole genome shotgun (WGS) entry which is preliminary data.</text>
</comment>
<evidence type="ECO:0000256" key="6">
    <source>
        <dbReference type="ARBA" id="ARBA00022989"/>
    </source>
</evidence>
<dbReference type="Gene3D" id="1.20.1730.10">
    <property type="entry name" value="Sodium/glucose cotransporter"/>
    <property type="match status" value="1"/>
</dbReference>
<dbReference type="InterPro" id="IPR051163">
    <property type="entry name" value="Sodium:Solute_Symporter_SSF"/>
</dbReference>
<dbReference type="EMBL" id="JAXCGZ010011491">
    <property type="protein sequence ID" value="KAK7074680.1"/>
    <property type="molecule type" value="Genomic_DNA"/>
</dbReference>
<dbReference type="GO" id="GO:0006814">
    <property type="term" value="P:sodium ion transport"/>
    <property type="evidence" value="ECO:0007669"/>
    <property type="project" value="UniProtKB-KW"/>
</dbReference>
<reference evidence="12 13" key="1">
    <citation type="submission" date="2023-11" db="EMBL/GenBank/DDBJ databases">
        <title>Halocaridina rubra genome assembly.</title>
        <authorList>
            <person name="Smith C."/>
        </authorList>
    </citation>
    <scope>NUCLEOTIDE SEQUENCE [LARGE SCALE GENOMIC DNA]</scope>
    <source>
        <strain evidence="12">EP-1</strain>
        <tissue evidence="12">Whole</tissue>
    </source>
</reference>
<evidence type="ECO:0000256" key="9">
    <source>
        <dbReference type="ARBA" id="ARBA00023136"/>
    </source>
</evidence>
<evidence type="ECO:0000256" key="10">
    <source>
        <dbReference type="ARBA" id="ARBA00023201"/>
    </source>
</evidence>
<sequence>MNVTFLHSQTTPFTSSSSVLGEKLTKISKFLALLYGCICMAIAFMTQFLGSGILEASLKIFGAVGGPLLSVFTMGMLFKGTNQKGVMSGLAIGLAISMWIAFGKPKPPPAFKPVSVEGCTSNISDTVVSESLTTTLSALSVLDIENSTEVNNSLGIYMADTNYLNVTTGPPSLDRIVDESVPFIYNFYAISYMWVAGIGFVITLIFGLIISKATGGNNIMDEDLYSSWVMPSESANDGSVFLEKADPGNDTELHNVCSAANLTAAPRSVKKL</sequence>
<keyword evidence="8" id="KW-0406">Ion transport</keyword>
<dbReference type="InterPro" id="IPR038377">
    <property type="entry name" value="Na/Glc_symporter_sf"/>
</dbReference>
<dbReference type="Proteomes" id="UP001381693">
    <property type="component" value="Unassembled WGS sequence"/>
</dbReference>
<gene>
    <name evidence="12" type="ORF">SK128_016094</name>
</gene>
<evidence type="ECO:0000256" key="4">
    <source>
        <dbReference type="ARBA" id="ARBA00022475"/>
    </source>
</evidence>
<dbReference type="AlphaFoldDB" id="A0AAN9A742"/>
<proteinExistence type="inferred from homology"/>
<dbReference type="GO" id="GO:0015293">
    <property type="term" value="F:symporter activity"/>
    <property type="evidence" value="ECO:0007669"/>
    <property type="project" value="TreeGrafter"/>
</dbReference>
<dbReference type="PANTHER" id="PTHR42985:SF40">
    <property type="entry name" value="LD47995P-RELATED"/>
    <property type="match status" value="1"/>
</dbReference>
<feature type="transmembrane region" description="Helical" evidence="11">
    <location>
        <begin position="85"/>
        <end position="102"/>
    </location>
</feature>
<evidence type="ECO:0008006" key="14">
    <source>
        <dbReference type="Google" id="ProtNLM"/>
    </source>
</evidence>
<feature type="transmembrane region" description="Helical" evidence="11">
    <location>
        <begin position="30"/>
        <end position="54"/>
    </location>
</feature>
<keyword evidence="5 11" id="KW-0812">Transmembrane</keyword>
<keyword evidence="9 11" id="KW-0472">Membrane</keyword>
<organism evidence="12 13">
    <name type="scientific">Halocaridina rubra</name>
    <name type="common">Hawaiian red shrimp</name>
    <dbReference type="NCBI Taxonomy" id="373956"/>
    <lineage>
        <taxon>Eukaryota</taxon>
        <taxon>Metazoa</taxon>
        <taxon>Ecdysozoa</taxon>
        <taxon>Arthropoda</taxon>
        <taxon>Crustacea</taxon>
        <taxon>Multicrustacea</taxon>
        <taxon>Malacostraca</taxon>
        <taxon>Eumalacostraca</taxon>
        <taxon>Eucarida</taxon>
        <taxon>Decapoda</taxon>
        <taxon>Pleocyemata</taxon>
        <taxon>Caridea</taxon>
        <taxon>Atyoidea</taxon>
        <taxon>Atyidae</taxon>
        <taxon>Halocaridina</taxon>
    </lineage>
</organism>
<evidence type="ECO:0000256" key="3">
    <source>
        <dbReference type="ARBA" id="ARBA00022448"/>
    </source>
</evidence>
<protein>
    <recommendedName>
        <fullName evidence="14">Sodium-coupled monocarboxylate transporter 1</fullName>
    </recommendedName>
</protein>
<feature type="transmembrane region" description="Helical" evidence="11">
    <location>
        <begin position="60"/>
        <end position="78"/>
    </location>
</feature>
<name>A0AAN9A742_HALRR</name>
<keyword evidence="7" id="KW-0915">Sodium</keyword>
<evidence type="ECO:0000256" key="11">
    <source>
        <dbReference type="SAM" id="Phobius"/>
    </source>
</evidence>
<evidence type="ECO:0000256" key="8">
    <source>
        <dbReference type="ARBA" id="ARBA00023065"/>
    </source>
</evidence>
<dbReference type="PANTHER" id="PTHR42985">
    <property type="entry name" value="SODIUM-COUPLED MONOCARBOXYLATE TRANSPORTER"/>
    <property type="match status" value="1"/>
</dbReference>
<dbReference type="GO" id="GO:0005886">
    <property type="term" value="C:plasma membrane"/>
    <property type="evidence" value="ECO:0007669"/>
    <property type="project" value="UniProtKB-SubCell"/>
</dbReference>
<dbReference type="PROSITE" id="PS50283">
    <property type="entry name" value="NA_SOLUT_SYMP_3"/>
    <property type="match status" value="1"/>
</dbReference>
<keyword evidence="3" id="KW-0813">Transport</keyword>
<comment type="subcellular location">
    <subcellularLocation>
        <location evidence="1">Cell membrane</location>
        <topology evidence="1">Multi-pass membrane protein</topology>
    </subcellularLocation>
</comment>
<keyword evidence="6 11" id="KW-1133">Transmembrane helix</keyword>
<evidence type="ECO:0000313" key="12">
    <source>
        <dbReference type="EMBL" id="KAK7074680.1"/>
    </source>
</evidence>
<evidence type="ECO:0000256" key="2">
    <source>
        <dbReference type="ARBA" id="ARBA00006434"/>
    </source>
</evidence>
<evidence type="ECO:0000256" key="1">
    <source>
        <dbReference type="ARBA" id="ARBA00004651"/>
    </source>
</evidence>
<evidence type="ECO:0000256" key="5">
    <source>
        <dbReference type="ARBA" id="ARBA00022692"/>
    </source>
</evidence>
<evidence type="ECO:0000256" key="7">
    <source>
        <dbReference type="ARBA" id="ARBA00023053"/>
    </source>
</evidence>
<evidence type="ECO:0000313" key="13">
    <source>
        <dbReference type="Proteomes" id="UP001381693"/>
    </source>
</evidence>
<accession>A0AAN9A742</accession>
<keyword evidence="4" id="KW-1003">Cell membrane</keyword>
<feature type="transmembrane region" description="Helical" evidence="11">
    <location>
        <begin position="187"/>
        <end position="210"/>
    </location>
</feature>